<dbReference type="STRING" id="43775.SAMN04489760_11058"/>
<comment type="catalytic activity">
    <reaction evidence="1">
        <text>Hydrolyzes single-stranded DNA or mismatched double-stranded DNA and polynucleotides, releasing free uracil.</text>
        <dbReference type="EC" id="3.2.2.27"/>
    </reaction>
</comment>
<keyword evidence="5" id="KW-0004">4Fe-4S</keyword>
<sequence length="260" mass="29294">MESDRLREELFALVRSLRSRVELDRELHHPLSWLVIGKEIKAPLPKEHALRKTDKEKVPDSTMMTVGTNRTEKPLEEIYRAMEHCSLCSLGTTRKNLVFGEGNPAAALVFVGEAPGADEDLQGRPFVGRAGQLLTKIIGAMGLKREDVYICNILKCRPPGNRNPLPEEIEVCEPHLIEQLKAIRPRIICALGTFAAQTLLKKKGIPITVLRGRFHDYHGIPLMPTYHPAYLLRNPAAKKQVWEDVQQIMKVLAEEESGEI</sequence>
<dbReference type="NCBIfam" id="TIGR00758">
    <property type="entry name" value="UDG_fam4"/>
    <property type="match status" value="1"/>
</dbReference>
<evidence type="ECO:0000313" key="13">
    <source>
        <dbReference type="EMBL" id="SEM31851.1"/>
    </source>
</evidence>
<keyword evidence="7" id="KW-0227">DNA damage</keyword>
<dbReference type="AlphaFoldDB" id="A0A1H7XDP6"/>
<dbReference type="EC" id="3.2.2.27" evidence="3"/>
<dbReference type="SMART" id="SM00987">
    <property type="entry name" value="UreE_C"/>
    <property type="match status" value="1"/>
</dbReference>
<evidence type="ECO:0000256" key="1">
    <source>
        <dbReference type="ARBA" id="ARBA00001400"/>
    </source>
</evidence>
<keyword evidence="11" id="KW-0234">DNA repair</keyword>
<evidence type="ECO:0000256" key="4">
    <source>
        <dbReference type="ARBA" id="ARBA00019403"/>
    </source>
</evidence>
<name>A0A1H7XDP6_9BACT</name>
<dbReference type="CDD" id="cd10030">
    <property type="entry name" value="UDG-F4_TTUDGA_SPO1dp_like"/>
    <property type="match status" value="1"/>
</dbReference>
<feature type="domain" description="Uracil-DNA glycosylase-like" evidence="12">
    <location>
        <begin position="99"/>
        <end position="246"/>
    </location>
</feature>
<evidence type="ECO:0000256" key="11">
    <source>
        <dbReference type="ARBA" id="ARBA00023204"/>
    </source>
</evidence>
<evidence type="ECO:0000259" key="12">
    <source>
        <dbReference type="SMART" id="SM00986"/>
    </source>
</evidence>
<evidence type="ECO:0000256" key="6">
    <source>
        <dbReference type="ARBA" id="ARBA00022723"/>
    </source>
</evidence>
<dbReference type="SMART" id="SM00986">
    <property type="entry name" value="UDG"/>
    <property type="match status" value="1"/>
</dbReference>
<dbReference type="OrthoDB" id="5290748at2"/>
<accession>A0A1H7XDP6</accession>
<organism evidence="13 14">
    <name type="scientific">Syntrophus gentianae</name>
    <dbReference type="NCBI Taxonomy" id="43775"/>
    <lineage>
        <taxon>Bacteria</taxon>
        <taxon>Pseudomonadati</taxon>
        <taxon>Thermodesulfobacteriota</taxon>
        <taxon>Syntrophia</taxon>
        <taxon>Syntrophales</taxon>
        <taxon>Syntrophaceae</taxon>
        <taxon>Syntrophus</taxon>
    </lineage>
</organism>
<dbReference type="PANTHER" id="PTHR33693">
    <property type="entry name" value="TYPE-5 URACIL-DNA GLYCOSYLASE"/>
    <property type="match status" value="1"/>
</dbReference>
<evidence type="ECO:0000256" key="3">
    <source>
        <dbReference type="ARBA" id="ARBA00012030"/>
    </source>
</evidence>
<dbReference type="Pfam" id="PF03167">
    <property type="entry name" value="UDG"/>
    <property type="match status" value="1"/>
</dbReference>
<gene>
    <name evidence="13" type="ORF">SAMN04489760_11058</name>
</gene>
<evidence type="ECO:0000313" key="14">
    <source>
        <dbReference type="Proteomes" id="UP000198744"/>
    </source>
</evidence>
<evidence type="ECO:0000256" key="5">
    <source>
        <dbReference type="ARBA" id="ARBA00022485"/>
    </source>
</evidence>
<dbReference type="InterPro" id="IPR036895">
    <property type="entry name" value="Uracil-DNA_glycosylase-like_sf"/>
</dbReference>
<dbReference type="GO" id="GO:0004844">
    <property type="term" value="F:uracil DNA N-glycosylase activity"/>
    <property type="evidence" value="ECO:0007669"/>
    <property type="project" value="UniProtKB-EC"/>
</dbReference>
<evidence type="ECO:0000256" key="2">
    <source>
        <dbReference type="ARBA" id="ARBA00006521"/>
    </source>
</evidence>
<keyword evidence="14" id="KW-1185">Reference proteome</keyword>
<protein>
    <recommendedName>
        <fullName evidence="4">Type-4 uracil-DNA glycosylase</fullName>
        <ecNumber evidence="3">3.2.2.27</ecNumber>
    </recommendedName>
</protein>
<dbReference type="PANTHER" id="PTHR33693:SF1">
    <property type="entry name" value="TYPE-4 URACIL-DNA GLYCOSYLASE"/>
    <property type="match status" value="1"/>
</dbReference>
<proteinExistence type="inferred from homology"/>
<dbReference type="GO" id="GO:0046872">
    <property type="term" value="F:metal ion binding"/>
    <property type="evidence" value="ECO:0007669"/>
    <property type="project" value="UniProtKB-KW"/>
</dbReference>
<dbReference type="InterPro" id="IPR051536">
    <property type="entry name" value="UDG_Type-4/5"/>
</dbReference>
<dbReference type="EMBL" id="FOBS01000010">
    <property type="protein sequence ID" value="SEM31851.1"/>
    <property type="molecule type" value="Genomic_DNA"/>
</dbReference>
<dbReference type="GO" id="GO:0006281">
    <property type="term" value="P:DNA repair"/>
    <property type="evidence" value="ECO:0007669"/>
    <property type="project" value="UniProtKB-KW"/>
</dbReference>
<keyword evidence="9" id="KW-0408">Iron</keyword>
<dbReference type="InterPro" id="IPR005273">
    <property type="entry name" value="Ura-DNA_glyco_family4"/>
</dbReference>
<keyword evidence="6" id="KW-0479">Metal-binding</keyword>
<keyword evidence="8" id="KW-0378">Hydrolase</keyword>
<comment type="similarity">
    <text evidence="2">Belongs to the uracil-DNA glycosylase (UDG) superfamily. Type 4 (UDGa) family.</text>
</comment>
<dbReference type="Proteomes" id="UP000198744">
    <property type="component" value="Unassembled WGS sequence"/>
</dbReference>
<dbReference type="RefSeq" id="WP_093883287.1">
    <property type="nucleotide sequence ID" value="NZ_FOBS01000010.1"/>
</dbReference>
<dbReference type="GO" id="GO:0051539">
    <property type="term" value="F:4 iron, 4 sulfur cluster binding"/>
    <property type="evidence" value="ECO:0007669"/>
    <property type="project" value="UniProtKB-KW"/>
</dbReference>
<evidence type="ECO:0000256" key="10">
    <source>
        <dbReference type="ARBA" id="ARBA00023014"/>
    </source>
</evidence>
<dbReference type="InterPro" id="IPR005122">
    <property type="entry name" value="Uracil-DNA_glycosylase-like"/>
</dbReference>
<dbReference type="SUPFAM" id="SSF52141">
    <property type="entry name" value="Uracil-DNA glycosylase-like"/>
    <property type="match status" value="1"/>
</dbReference>
<evidence type="ECO:0000256" key="8">
    <source>
        <dbReference type="ARBA" id="ARBA00022801"/>
    </source>
</evidence>
<reference evidence="13 14" key="1">
    <citation type="submission" date="2016-10" db="EMBL/GenBank/DDBJ databases">
        <authorList>
            <person name="de Groot N.N."/>
        </authorList>
    </citation>
    <scope>NUCLEOTIDE SEQUENCE [LARGE SCALE GENOMIC DNA]</scope>
    <source>
        <strain evidence="13 14">DSM 8423</strain>
    </source>
</reference>
<keyword evidence="10" id="KW-0411">Iron-sulfur</keyword>
<dbReference type="Gene3D" id="3.40.470.10">
    <property type="entry name" value="Uracil-DNA glycosylase-like domain"/>
    <property type="match status" value="1"/>
</dbReference>
<evidence type="ECO:0000256" key="7">
    <source>
        <dbReference type="ARBA" id="ARBA00022763"/>
    </source>
</evidence>
<evidence type="ECO:0000256" key="9">
    <source>
        <dbReference type="ARBA" id="ARBA00023004"/>
    </source>
</evidence>